<dbReference type="PROSITE" id="PS00524">
    <property type="entry name" value="SMB_1"/>
    <property type="match status" value="1"/>
</dbReference>
<gene>
    <name evidence="6" type="ORF">MONBRDRAFT_21995</name>
</gene>
<dbReference type="InterPro" id="IPR036024">
    <property type="entry name" value="Somatomedin_B-like_dom_sf"/>
</dbReference>
<dbReference type="PROSITE" id="PS50093">
    <property type="entry name" value="PKD"/>
    <property type="match status" value="1"/>
</dbReference>
<dbReference type="InterPro" id="IPR022409">
    <property type="entry name" value="PKD/Chitinase_dom"/>
</dbReference>
<dbReference type="Gene3D" id="4.10.410.20">
    <property type="match status" value="1"/>
</dbReference>
<keyword evidence="7" id="KW-1185">Reference proteome</keyword>
<dbReference type="Gene3D" id="2.120.10.30">
    <property type="entry name" value="TolB, C-terminal domain"/>
    <property type="match status" value="1"/>
</dbReference>
<name>A9UP82_MONBE</name>
<dbReference type="SMART" id="SM00089">
    <property type="entry name" value="PKD"/>
    <property type="match status" value="1"/>
</dbReference>
<evidence type="ECO:0008006" key="8">
    <source>
        <dbReference type="Google" id="ProtNLM"/>
    </source>
</evidence>
<dbReference type="RefSeq" id="XP_001742590.1">
    <property type="nucleotide sequence ID" value="XM_001742538.1"/>
</dbReference>
<dbReference type="AlphaFoldDB" id="A9UP82"/>
<evidence type="ECO:0000259" key="4">
    <source>
        <dbReference type="PROSITE" id="PS50093"/>
    </source>
</evidence>
<keyword evidence="2" id="KW-0812">Transmembrane</keyword>
<dbReference type="GeneID" id="5887761"/>
<dbReference type="SUPFAM" id="SSF49299">
    <property type="entry name" value="PKD domain"/>
    <property type="match status" value="1"/>
</dbReference>
<dbReference type="PANTHER" id="PTHR19328:SF13">
    <property type="entry name" value="HIPL1 PROTEIN"/>
    <property type="match status" value="1"/>
</dbReference>
<feature type="transmembrane region" description="Helical" evidence="2">
    <location>
        <begin position="63"/>
        <end position="84"/>
    </location>
</feature>
<keyword evidence="2" id="KW-0472">Membrane</keyword>
<reference evidence="6 7" key="1">
    <citation type="journal article" date="2008" name="Nature">
        <title>The genome of the choanoflagellate Monosiga brevicollis and the origin of metazoans.</title>
        <authorList>
            <consortium name="JGI Sequencing"/>
            <person name="King N."/>
            <person name="Westbrook M.J."/>
            <person name="Young S.L."/>
            <person name="Kuo A."/>
            <person name="Abedin M."/>
            <person name="Chapman J."/>
            <person name="Fairclough S."/>
            <person name="Hellsten U."/>
            <person name="Isogai Y."/>
            <person name="Letunic I."/>
            <person name="Marr M."/>
            <person name="Pincus D."/>
            <person name="Putnam N."/>
            <person name="Rokas A."/>
            <person name="Wright K.J."/>
            <person name="Zuzow R."/>
            <person name="Dirks W."/>
            <person name="Good M."/>
            <person name="Goodstein D."/>
            <person name="Lemons D."/>
            <person name="Li W."/>
            <person name="Lyons J.B."/>
            <person name="Morris A."/>
            <person name="Nichols S."/>
            <person name="Richter D.J."/>
            <person name="Salamov A."/>
            <person name="Bork P."/>
            <person name="Lim W.A."/>
            <person name="Manning G."/>
            <person name="Miller W.T."/>
            <person name="McGinnis W."/>
            <person name="Shapiro H."/>
            <person name="Tjian R."/>
            <person name="Grigoriev I.V."/>
            <person name="Rokhsar D."/>
        </authorList>
    </citation>
    <scope>NUCLEOTIDE SEQUENCE [LARGE SCALE GENOMIC DNA]</scope>
    <source>
        <strain evidence="7">MX1 / ATCC 50154</strain>
    </source>
</reference>
<feature type="domain" description="SMB" evidence="5">
    <location>
        <begin position="708"/>
        <end position="755"/>
    </location>
</feature>
<dbReference type="Pfam" id="PF18911">
    <property type="entry name" value="PKD_4"/>
    <property type="match status" value="1"/>
</dbReference>
<evidence type="ECO:0000313" key="6">
    <source>
        <dbReference type="EMBL" id="EDQ92828.1"/>
    </source>
</evidence>
<dbReference type="InParanoid" id="A9UP82"/>
<dbReference type="InterPro" id="IPR013783">
    <property type="entry name" value="Ig-like_fold"/>
</dbReference>
<feature type="chain" id="PRO_5002742337" description="PKD domain-containing protein" evidence="3">
    <location>
        <begin position="19"/>
        <end position="785"/>
    </location>
</feature>
<dbReference type="InterPro" id="IPR012938">
    <property type="entry name" value="Glc/Sorbosone_DH"/>
</dbReference>
<dbReference type="STRING" id="81824.A9UP82"/>
<sequence length="785" mass="86373">MVSCSWSLLALMLALATAAPPQVKALFNSSARLHCQPPLGFVDEYTASVHEVTAMKFLDSNRIIFGTLAAVVAVAVGVGGVMGVPHHRLAPMLMPALICTRQRVGTLVIGDVSQTPMPRATYMSIPNVDSGYERGLLSFALDPDFPNQPYLYILYSHAQDKRYRLSRFTHEENGGLDARGSTASEVILWEDPDIAYNANGDLDWPAPFHYGGEVVFDNDGYIYLTLGDKYNEYLVQQPHTAAGKVIRINKDGSFPSSNMGVQTAGMYDGVYAVGIRNGYRAFFDSPTERFFVSEVGSNDWNVAMEDVHIIQANKNYGWPMCEGACDNPDFAQSCDCSLHESAIYSYAHYGDEACIIGGFVNWANQFPQEYQGAYFFADYAQGWMKYLTFDPPTSTNVKEVVLFNSDTGTVIDIEQAPDGSFYYATLNDIRHVFYELGNHAPVVHSVSSTDPTSKHEPLEVQFSVDASDADGDALAYTWYFGDGTTSSEQNPSKLYSETGQFRAFVVVSDGDASTTSEFIDIRVGKLPKVKLRKPDDGYLFKAGEKIKFVCRGKKGGEKIGSKKHSWEVVMVHGDHTHPAATDDDRKVKIFIPETGHGFSTEVYYRATCSVNDNGLVATNTLNIYPDEVDITLATSPPGMVVALDGGPKSTPYTFDQVKLFKHTLLAEPARCLNDVMYTFQGWADGVNTAERNIVVPDNDITYTALYAAGESCTSGKSCMNTCNIYVESDACQCDAACSSYGDCCYDYDTWCSSTSRRRSISAVSMAERHAYAGKIEQPVTERGDI</sequence>
<dbReference type="InterPro" id="IPR011041">
    <property type="entry name" value="Quinoprot_gluc/sorb_DH_b-prop"/>
</dbReference>
<evidence type="ECO:0000256" key="3">
    <source>
        <dbReference type="SAM" id="SignalP"/>
    </source>
</evidence>
<dbReference type="SUPFAM" id="SSF90188">
    <property type="entry name" value="Somatomedin B domain"/>
    <property type="match status" value="1"/>
</dbReference>
<dbReference type="EMBL" id="CH991543">
    <property type="protein sequence ID" value="EDQ92828.1"/>
    <property type="molecule type" value="Genomic_DNA"/>
</dbReference>
<dbReference type="eggNOG" id="ENOG502QQKP">
    <property type="taxonomic scope" value="Eukaryota"/>
</dbReference>
<dbReference type="Gene3D" id="2.60.40.10">
    <property type="entry name" value="Immunoglobulins"/>
    <property type="match status" value="1"/>
</dbReference>
<dbReference type="PROSITE" id="PS50958">
    <property type="entry name" value="SMB_2"/>
    <property type="match status" value="1"/>
</dbReference>
<organism evidence="6 7">
    <name type="scientific">Monosiga brevicollis</name>
    <name type="common">Choanoflagellate</name>
    <dbReference type="NCBI Taxonomy" id="81824"/>
    <lineage>
        <taxon>Eukaryota</taxon>
        <taxon>Choanoflagellata</taxon>
        <taxon>Craspedida</taxon>
        <taxon>Salpingoecidae</taxon>
        <taxon>Monosiga</taxon>
    </lineage>
</organism>
<protein>
    <recommendedName>
        <fullName evidence="8">PKD domain-containing protein</fullName>
    </recommendedName>
</protein>
<evidence type="ECO:0000256" key="1">
    <source>
        <dbReference type="ARBA" id="ARBA00023157"/>
    </source>
</evidence>
<dbReference type="InterPro" id="IPR000601">
    <property type="entry name" value="PKD_dom"/>
</dbReference>
<dbReference type="PANTHER" id="PTHR19328">
    <property type="entry name" value="HEDGEHOG-INTERACTING PROTEIN"/>
    <property type="match status" value="1"/>
</dbReference>
<keyword evidence="2" id="KW-1133">Transmembrane helix</keyword>
<dbReference type="InterPro" id="IPR001212">
    <property type="entry name" value="Somatomedin_B_dom"/>
</dbReference>
<dbReference type="CDD" id="cd00146">
    <property type="entry name" value="PKD"/>
    <property type="match status" value="1"/>
</dbReference>
<proteinExistence type="predicted"/>
<evidence type="ECO:0000256" key="2">
    <source>
        <dbReference type="SAM" id="Phobius"/>
    </source>
</evidence>
<dbReference type="InterPro" id="IPR035986">
    <property type="entry name" value="PKD_dom_sf"/>
</dbReference>
<dbReference type="Pfam" id="PF07995">
    <property type="entry name" value="GSDH"/>
    <property type="match status" value="1"/>
</dbReference>
<accession>A9UP82</accession>
<dbReference type="KEGG" id="mbr:MONBRDRAFT_21995"/>
<dbReference type="Proteomes" id="UP000001357">
    <property type="component" value="Unassembled WGS sequence"/>
</dbReference>
<keyword evidence="1" id="KW-1015">Disulfide bond</keyword>
<dbReference type="InterPro" id="IPR011042">
    <property type="entry name" value="6-blade_b-propeller_TolB-like"/>
</dbReference>
<evidence type="ECO:0000259" key="5">
    <source>
        <dbReference type="PROSITE" id="PS50958"/>
    </source>
</evidence>
<evidence type="ECO:0000313" key="7">
    <source>
        <dbReference type="Proteomes" id="UP000001357"/>
    </source>
</evidence>
<feature type="domain" description="PKD" evidence="4">
    <location>
        <begin position="443"/>
        <end position="523"/>
    </location>
</feature>
<keyword evidence="3" id="KW-0732">Signal</keyword>
<feature type="signal peptide" evidence="3">
    <location>
        <begin position="1"/>
        <end position="18"/>
    </location>
</feature>
<dbReference type="Pfam" id="PF01033">
    <property type="entry name" value="Somatomedin_B"/>
    <property type="match status" value="1"/>
</dbReference>
<dbReference type="SUPFAM" id="SSF50952">
    <property type="entry name" value="Soluble quinoprotein glucose dehydrogenase"/>
    <property type="match status" value="1"/>
</dbReference>